<gene>
    <name evidence="1" type="ORF">CCAP1982_LOCUS10186</name>
</gene>
<accession>A0A811UVH3</accession>
<name>A0A811UVH3_CERCA</name>
<sequence length="61" mass="6965">VTHGHKPKSQEMFSKMLESISQRNEEEEKYREASLKETKDIADAINNNTSAMLALAQSNRK</sequence>
<dbReference type="AlphaFoldDB" id="A0A811UVH3"/>
<reference evidence="1" key="1">
    <citation type="submission" date="2020-11" db="EMBL/GenBank/DDBJ databases">
        <authorList>
            <person name="Whitehead M."/>
        </authorList>
    </citation>
    <scope>NUCLEOTIDE SEQUENCE</scope>
    <source>
        <strain evidence="1">EGII</strain>
    </source>
</reference>
<protein>
    <submittedName>
        <fullName evidence="1">(Mediterranean fruit fly) hypothetical protein</fullName>
    </submittedName>
</protein>
<evidence type="ECO:0000313" key="1">
    <source>
        <dbReference type="EMBL" id="CAD7001696.1"/>
    </source>
</evidence>
<organism evidence="1 2">
    <name type="scientific">Ceratitis capitata</name>
    <name type="common">Mediterranean fruit fly</name>
    <name type="synonym">Tephritis capitata</name>
    <dbReference type="NCBI Taxonomy" id="7213"/>
    <lineage>
        <taxon>Eukaryota</taxon>
        <taxon>Metazoa</taxon>
        <taxon>Ecdysozoa</taxon>
        <taxon>Arthropoda</taxon>
        <taxon>Hexapoda</taxon>
        <taxon>Insecta</taxon>
        <taxon>Pterygota</taxon>
        <taxon>Neoptera</taxon>
        <taxon>Endopterygota</taxon>
        <taxon>Diptera</taxon>
        <taxon>Brachycera</taxon>
        <taxon>Muscomorpha</taxon>
        <taxon>Tephritoidea</taxon>
        <taxon>Tephritidae</taxon>
        <taxon>Ceratitis</taxon>
        <taxon>Ceratitis</taxon>
    </lineage>
</organism>
<dbReference type="Proteomes" id="UP000606786">
    <property type="component" value="Unassembled WGS sequence"/>
</dbReference>
<proteinExistence type="predicted"/>
<dbReference type="EMBL" id="CAJHJT010000023">
    <property type="protein sequence ID" value="CAD7001696.1"/>
    <property type="molecule type" value="Genomic_DNA"/>
</dbReference>
<keyword evidence="2" id="KW-1185">Reference proteome</keyword>
<evidence type="ECO:0000313" key="2">
    <source>
        <dbReference type="Proteomes" id="UP000606786"/>
    </source>
</evidence>
<feature type="non-terminal residue" evidence="1">
    <location>
        <position position="1"/>
    </location>
</feature>
<comment type="caution">
    <text evidence="1">The sequence shown here is derived from an EMBL/GenBank/DDBJ whole genome shotgun (WGS) entry which is preliminary data.</text>
</comment>